<dbReference type="Gene3D" id="3.40.50.300">
    <property type="entry name" value="P-loop containing nucleotide triphosphate hydrolases"/>
    <property type="match status" value="1"/>
</dbReference>
<keyword evidence="3" id="KW-0472">Membrane</keyword>
<evidence type="ECO:0000313" key="4">
    <source>
        <dbReference type="EMBL" id="MFC0568560.1"/>
    </source>
</evidence>
<dbReference type="InterPro" id="IPR027417">
    <property type="entry name" value="P-loop_NTPase"/>
</dbReference>
<feature type="transmembrane region" description="Helical" evidence="3">
    <location>
        <begin position="246"/>
        <end position="266"/>
    </location>
</feature>
<sequence>MDVTDAASSRQRPVGLAELARIPLRRWRILFGSVLVLLLAAVGYLWVVPASYTATSVVVVRPVVTDPFTLPSGGADRAVNMTAESGFATSNDVIDRVAAAVGRPADEVAEALTVETPVGGQLLRFSYAGTSERQALDGANGAADAYLRLRKGMYESQRSAVLKSYEDTIALVTAQRTTVQGKLPNGRSNSSPSPQTSALLDQLRGLNDQLAQLAEQRSKIASADLTPGTVTATARPPVQTSRDGRALIVLAALLGGVLVGAVLALVRESFDRRIRSADDAAELIGAPMLGSVPRPGRRGLPEPELRYLALAVERWTGDRDRPLVLLADGPGAVRTQLAAGLAATLAEAGDRVRLGATAEDLRSIRPALLTAQRRIPTVPPGAADRPGPARRPAPAANGRADTAAASTAAQPGGAPSGTAPSGIAPSGIVPADIVPAGGAPAVARTAGQAGSGEPDAPTVVVPAVDPAAAPPARRPRPYPARESNNGAVYRSFTLEEEPVAERRPAESGSAPPAAPAEAMPATAVPTDPMNIGLRSGGSAEALSLDQSLLRIGAGRVQLVGIDAPDGEGTLLITAPDGDQRGVRAARLGVAVLVVARDRTRSRQLDRSLSRLAAAGVRPVGFVLTGDGRA</sequence>
<evidence type="ECO:0000256" key="1">
    <source>
        <dbReference type="SAM" id="Coils"/>
    </source>
</evidence>
<dbReference type="RefSeq" id="WP_377344105.1">
    <property type="nucleotide sequence ID" value="NZ_JBHLUE010000036.1"/>
</dbReference>
<keyword evidence="3" id="KW-0812">Transmembrane</keyword>
<keyword evidence="3" id="KW-1133">Transmembrane helix</keyword>
<feature type="compositionally biased region" description="Low complexity" evidence="2">
    <location>
        <begin position="380"/>
        <end position="426"/>
    </location>
</feature>
<dbReference type="PANTHER" id="PTHR32309:SF31">
    <property type="entry name" value="CAPSULAR EXOPOLYSACCHARIDE FAMILY"/>
    <property type="match status" value="1"/>
</dbReference>
<dbReference type="InterPro" id="IPR050445">
    <property type="entry name" value="Bact_polysacc_biosynth/exp"/>
</dbReference>
<evidence type="ECO:0000256" key="3">
    <source>
        <dbReference type="SAM" id="Phobius"/>
    </source>
</evidence>
<keyword evidence="1" id="KW-0175">Coiled coil</keyword>
<feature type="region of interest" description="Disordered" evidence="2">
    <location>
        <begin position="496"/>
        <end position="519"/>
    </location>
</feature>
<evidence type="ECO:0000256" key="2">
    <source>
        <dbReference type="SAM" id="MobiDB-lite"/>
    </source>
</evidence>
<dbReference type="EMBL" id="JBHLUE010000036">
    <property type="protein sequence ID" value="MFC0568560.1"/>
    <property type="molecule type" value="Genomic_DNA"/>
</dbReference>
<proteinExistence type="predicted"/>
<evidence type="ECO:0000313" key="5">
    <source>
        <dbReference type="Proteomes" id="UP001589894"/>
    </source>
</evidence>
<protein>
    <recommendedName>
        <fullName evidence="6">Lipopolysaccharide biosynthesis protein</fullName>
    </recommendedName>
</protein>
<evidence type="ECO:0008006" key="6">
    <source>
        <dbReference type="Google" id="ProtNLM"/>
    </source>
</evidence>
<name>A0ABV6P6B7_9ACTN</name>
<feature type="coiled-coil region" evidence="1">
    <location>
        <begin position="196"/>
        <end position="223"/>
    </location>
</feature>
<feature type="compositionally biased region" description="Low complexity" evidence="2">
    <location>
        <begin position="506"/>
        <end position="519"/>
    </location>
</feature>
<feature type="transmembrane region" description="Helical" evidence="3">
    <location>
        <begin position="29"/>
        <end position="47"/>
    </location>
</feature>
<feature type="region of interest" description="Disordered" evidence="2">
    <location>
        <begin position="371"/>
        <end position="426"/>
    </location>
</feature>
<dbReference type="PANTHER" id="PTHR32309">
    <property type="entry name" value="TYROSINE-PROTEIN KINASE"/>
    <property type="match status" value="1"/>
</dbReference>
<keyword evidence="5" id="KW-1185">Reference proteome</keyword>
<organism evidence="4 5">
    <name type="scientific">Plantactinospora siamensis</name>
    <dbReference type="NCBI Taxonomy" id="555372"/>
    <lineage>
        <taxon>Bacteria</taxon>
        <taxon>Bacillati</taxon>
        <taxon>Actinomycetota</taxon>
        <taxon>Actinomycetes</taxon>
        <taxon>Micromonosporales</taxon>
        <taxon>Micromonosporaceae</taxon>
        <taxon>Plantactinospora</taxon>
    </lineage>
</organism>
<dbReference type="Proteomes" id="UP001589894">
    <property type="component" value="Unassembled WGS sequence"/>
</dbReference>
<accession>A0ABV6P6B7</accession>
<reference evidence="4 5" key="1">
    <citation type="submission" date="2024-09" db="EMBL/GenBank/DDBJ databases">
        <authorList>
            <person name="Sun Q."/>
            <person name="Mori K."/>
        </authorList>
    </citation>
    <scope>NUCLEOTIDE SEQUENCE [LARGE SCALE GENOMIC DNA]</scope>
    <source>
        <strain evidence="4 5">TBRC 2205</strain>
    </source>
</reference>
<gene>
    <name evidence="4" type="ORF">ACFFHU_31060</name>
</gene>
<comment type="caution">
    <text evidence="4">The sequence shown here is derived from an EMBL/GenBank/DDBJ whole genome shotgun (WGS) entry which is preliminary data.</text>
</comment>